<dbReference type="PANTHER" id="PTHR10199:SF119">
    <property type="entry name" value="RE20510P"/>
    <property type="match status" value="1"/>
</dbReference>
<feature type="compositionally biased region" description="Polar residues" evidence="3">
    <location>
        <begin position="339"/>
        <end position="348"/>
    </location>
</feature>
<dbReference type="SUPFAM" id="SSF49265">
    <property type="entry name" value="Fibronectin type III"/>
    <property type="match status" value="1"/>
</dbReference>
<dbReference type="InterPro" id="IPR032675">
    <property type="entry name" value="LRR_dom_sf"/>
</dbReference>
<feature type="domain" description="Bacterial repeat" evidence="4">
    <location>
        <begin position="34"/>
        <end position="100"/>
    </location>
</feature>
<keyword evidence="2" id="KW-0106">Calcium</keyword>
<dbReference type="InterPro" id="IPR003367">
    <property type="entry name" value="Thrombospondin_3-like_rpt"/>
</dbReference>
<dbReference type="Proteomes" id="UP001206312">
    <property type="component" value="Unassembled WGS sequence"/>
</dbReference>
<feature type="compositionally biased region" description="Acidic residues" evidence="3">
    <location>
        <begin position="136"/>
        <end position="145"/>
    </location>
</feature>
<name>A0ABT1ATQ7_9FLAO</name>
<dbReference type="EMBL" id="JAMXIB010000001">
    <property type="protein sequence ID" value="MCO5723331.1"/>
    <property type="molecule type" value="Genomic_DNA"/>
</dbReference>
<organism evidence="5 6">
    <name type="scientific">Robiginitalea marina</name>
    <dbReference type="NCBI Taxonomy" id="2954105"/>
    <lineage>
        <taxon>Bacteria</taxon>
        <taxon>Pseudomonadati</taxon>
        <taxon>Bacteroidota</taxon>
        <taxon>Flavobacteriia</taxon>
        <taxon>Flavobacteriales</taxon>
        <taxon>Flavobacteriaceae</taxon>
        <taxon>Robiginitalea</taxon>
    </lineage>
</organism>
<gene>
    <name evidence="5" type="ORF">NG653_00585</name>
</gene>
<evidence type="ECO:0000256" key="2">
    <source>
        <dbReference type="ARBA" id="ARBA00022837"/>
    </source>
</evidence>
<dbReference type="Pfam" id="PF18998">
    <property type="entry name" value="Flg_new_2"/>
    <property type="match status" value="1"/>
</dbReference>
<evidence type="ECO:0000313" key="5">
    <source>
        <dbReference type="EMBL" id="MCO5723331.1"/>
    </source>
</evidence>
<feature type="compositionally biased region" description="Acidic residues" evidence="3">
    <location>
        <begin position="235"/>
        <end position="245"/>
    </location>
</feature>
<feature type="compositionally biased region" description="Polar residues" evidence="3">
    <location>
        <begin position="516"/>
        <end position="532"/>
    </location>
</feature>
<proteinExistence type="predicted"/>
<dbReference type="SUPFAM" id="SSF103647">
    <property type="entry name" value="TSP type-3 repeat"/>
    <property type="match status" value="6"/>
</dbReference>
<protein>
    <submittedName>
        <fullName evidence="5">Thrombospondin type 3 repeat-containing protein</fullName>
    </submittedName>
</protein>
<dbReference type="SUPFAM" id="SSF52047">
    <property type="entry name" value="RNI-like"/>
    <property type="match status" value="1"/>
</dbReference>
<sequence length="955" mass="101193">MNKRLFLPALLLLVIPLIYWGCSEEDDPEQYKLTIKVSPNGSGTVNPSSGTFDDGEQISISAIPAQGYYFFRWTGDKGCNSNPFTFRITSDTELTAEFLKEDLDGDGVANDLDKCPNTQSGEEVDENGCAISQVDTDGDGVDDNIDQCPDTPEGEEINAQGCSSSQIDSDGDGVFDDADECPDTPEGEEADELGCSDSQKDTDQDGVNDDADQCPNTPEGEEVNEQGCSSSQTDADGDGVSDDNDTCANTPDGAPVDENGCADSQKDTDGDGVTDDKDQCANTLSGTTVDEHGCAPSQTDGDNDGVTNDADQCPNTPVGESVDAQGCAESQKDADGDGINNTIDQCPNTPEGEDTNAQGCSASQRDTDGDGVNDNLDQCPNTPSGASVNAQGCSTAQQDTDGDGITDNLDQCPNTPTNETADSEGCSDSQKDFDGDGVSDVNDLCPGTPSGATVNAQGCSTSQMDNDEDDIADNLDQCPNTPVGETVDGQGCSASQKDSDGDGVSDEADTCPDTPTGESVNAEGCSQSQTDKTPPGVTSLDILEVTSTSFKVDWSINEGSKGYVRFGTSPGVYVASTAIEEGYLTRHRQIVGPGNPFALTPGTLYYFQVYLEDEVGNSGFSQEYSVTTLDADGDGDGVTDDVDQCLNTKSGVTVNEGGCQITYVPDDSFEQYLINKGFDDLMDNYVLTANIESVTELRFISPSQDGYSGASPIEDFTGLKDFASLKELDFYQSDESSRGLLDVSNIPSLISISSFYGPQKIILGNNISLKNFFVDAPDAPNQLATIPDFSQAPNLETLTLGNDVYLFAVIDLSQNQKLKNLHVESGQLSDLSLNPLLENLFLDSNEFGISGGLDNLNNPNLRSITVGVYSGVDQLLDLSKCPAIEYISIITRIEESSFIGINLRNNNNSNIKGIELLFSSIKCIQVDDPSYSVANWVGSNFSFPVGLIFSTDCGY</sequence>
<comment type="caution">
    <text evidence="5">The sequence shown here is derived from an EMBL/GenBank/DDBJ whole genome shotgun (WGS) entry which is preliminary data.</text>
</comment>
<dbReference type="PANTHER" id="PTHR10199">
    <property type="entry name" value="THROMBOSPONDIN"/>
    <property type="match status" value="1"/>
</dbReference>
<dbReference type="Gene3D" id="3.80.10.10">
    <property type="entry name" value="Ribonuclease Inhibitor"/>
    <property type="match status" value="1"/>
</dbReference>
<accession>A0ABT1ATQ7</accession>
<feature type="compositionally biased region" description="Polar residues" evidence="3">
    <location>
        <begin position="375"/>
        <end position="399"/>
    </location>
</feature>
<feature type="compositionally biased region" description="Polar residues" evidence="3">
    <location>
        <begin position="408"/>
        <end position="420"/>
    </location>
</feature>
<feature type="compositionally biased region" description="Polar residues" evidence="3">
    <location>
        <begin position="450"/>
        <end position="464"/>
    </location>
</feature>
<dbReference type="Pfam" id="PF02412">
    <property type="entry name" value="TSP_3"/>
    <property type="match status" value="11"/>
</dbReference>
<feature type="compositionally biased region" description="Polar residues" evidence="3">
    <location>
        <begin position="296"/>
        <end position="315"/>
    </location>
</feature>
<dbReference type="InterPro" id="IPR028974">
    <property type="entry name" value="TSP_type-3_rpt"/>
</dbReference>
<evidence type="ECO:0000256" key="1">
    <source>
        <dbReference type="ARBA" id="ARBA00022729"/>
    </source>
</evidence>
<reference evidence="5 6" key="1">
    <citation type="submission" date="2022-06" db="EMBL/GenBank/DDBJ databases">
        <authorList>
            <person name="Xuan X."/>
        </authorList>
    </citation>
    <scope>NUCLEOTIDE SEQUENCE [LARGE SCALE GENOMIC DNA]</scope>
    <source>
        <strain evidence="5 6">2V75</strain>
    </source>
</reference>
<dbReference type="InterPro" id="IPR044060">
    <property type="entry name" value="Bacterial_rp_domain"/>
</dbReference>
<feature type="compositionally biased region" description="Acidic residues" evidence="3">
    <location>
        <begin position="169"/>
        <end position="194"/>
    </location>
</feature>
<dbReference type="InterPro" id="IPR003961">
    <property type="entry name" value="FN3_dom"/>
</dbReference>
<feature type="region of interest" description="Disordered" evidence="3">
    <location>
        <begin position="107"/>
        <end position="538"/>
    </location>
</feature>
<dbReference type="Gene3D" id="4.10.1080.10">
    <property type="entry name" value="TSP type-3 repeat"/>
    <property type="match status" value="6"/>
</dbReference>
<dbReference type="RefSeq" id="WP_252739710.1">
    <property type="nucleotide sequence ID" value="NZ_JAMXIB010000001.1"/>
</dbReference>
<feature type="compositionally biased region" description="Basic and acidic residues" evidence="3">
    <location>
        <begin position="264"/>
        <end position="279"/>
    </location>
</feature>
<feature type="compositionally biased region" description="Polar residues" evidence="3">
    <location>
        <begin position="355"/>
        <end position="364"/>
    </location>
</feature>
<evidence type="ECO:0000259" key="4">
    <source>
        <dbReference type="Pfam" id="PF18998"/>
    </source>
</evidence>
<dbReference type="InterPro" id="IPR036116">
    <property type="entry name" value="FN3_sf"/>
</dbReference>
<dbReference type="CDD" id="cd00063">
    <property type="entry name" value="FN3"/>
    <property type="match status" value="1"/>
</dbReference>
<keyword evidence="1" id="KW-0732">Signal</keyword>
<evidence type="ECO:0000313" key="6">
    <source>
        <dbReference type="Proteomes" id="UP001206312"/>
    </source>
</evidence>
<feature type="compositionally biased region" description="Acidic residues" evidence="3">
    <location>
        <begin position="501"/>
        <end position="510"/>
    </location>
</feature>
<keyword evidence="6" id="KW-1185">Reference proteome</keyword>
<evidence type="ECO:0000256" key="3">
    <source>
        <dbReference type="SAM" id="MobiDB-lite"/>
    </source>
</evidence>